<evidence type="ECO:0000256" key="5">
    <source>
        <dbReference type="ARBA" id="ARBA00023242"/>
    </source>
</evidence>
<dbReference type="GO" id="GO:0032981">
    <property type="term" value="P:mitochondrial respiratory chain complex I assembly"/>
    <property type="evidence" value="ECO:0007669"/>
    <property type="project" value="InterPro"/>
</dbReference>
<reference evidence="8" key="1">
    <citation type="submission" date="2022-11" db="EMBL/GenBank/DDBJ databases">
        <authorList>
            <person name="Morgan W.R."/>
            <person name="Tartar A."/>
        </authorList>
    </citation>
    <scope>NUCLEOTIDE SEQUENCE</scope>
    <source>
        <strain evidence="8">ARSEF 373</strain>
    </source>
</reference>
<evidence type="ECO:0000256" key="4">
    <source>
        <dbReference type="ARBA" id="ARBA00023163"/>
    </source>
</evidence>
<dbReference type="GO" id="GO:0005654">
    <property type="term" value="C:nucleoplasm"/>
    <property type="evidence" value="ECO:0007669"/>
    <property type="project" value="UniProtKB-ARBA"/>
</dbReference>
<feature type="region of interest" description="Disordered" evidence="7">
    <location>
        <begin position="264"/>
        <end position="290"/>
    </location>
</feature>
<dbReference type="PANTHER" id="PTHR34561">
    <property type="entry name" value="NADH DEHYDROGENASE [UBIQUINONE] 1 ALPHA SUBCOMPLEX ASSEMBLY FACTOR 8"/>
    <property type="match status" value="1"/>
</dbReference>
<dbReference type="EMBL" id="DAKRPA010000275">
    <property type="protein sequence ID" value="DAZ94011.1"/>
    <property type="molecule type" value="Genomic_DNA"/>
</dbReference>
<evidence type="ECO:0000313" key="9">
    <source>
        <dbReference type="Proteomes" id="UP001146120"/>
    </source>
</evidence>
<dbReference type="AlphaFoldDB" id="A0AAV2YKF4"/>
<keyword evidence="6" id="KW-0175">Coiled coil</keyword>
<organism evidence="8 9">
    <name type="scientific">Lagenidium giganteum</name>
    <dbReference type="NCBI Taxonomy" id="4803"/>
    <lineage>
        <taxon>Eukaryota</taxon>
        <taxon>Sar</taxon>
        <taxon>Stramenopiles</taxon>
        <taxon>Oomycota</taxon>
        <taxon>Peronosporomycetes</taxon>
        <taxon>Pythiales</taxon>
        <taxon>Pythiaceae</taxon>
    </lineage>
</organism>
<reference evidence="8" key="2">
    <citation type="journal article" date="2023" name="Microbiol Resour">
        <title>Decontamination and Annotation of the Draft Genome Sequence of the Oomycete Lagenidium giganteum ARSEF 373.</title>
        <authorList>
            <person name="Morgan W.R."/>
            <person name="Tartar A."/>
        </authorList>
    </citation>
    <scope>NUCLEOTIDE SEQUENCE</scope>
    <source>
        <strain evidence="8">ARSEF 373</strain>
    </source>
</reference>
<proteinExistence type="predicted"/>
<dbReference type="SMART" id="SM01401">
    <property type="entry name" value="Sds3"/>
    <property type="match status" value="1"/>
</dbReference>
<dbReference type="PANTHER" id="PTHR34561:SF1">
    <property type="entry name" value="NADH DEHYDROGENASE [UBIQUINONE] 1 ALPHA SUBCOMPLEX ASSEMBLY FACTOR 8"/>
    <property type="match status" value="1"/>
</dbReference>
<name>A0AAV2YKF4_9STRA</name>
<dbReference type="Pfam" id="PF08598">
    <property type="entry name" value="Sds3"/>
    <property type="match status" value="1"/>
</dbReference>
<evidence type="ECO:0000256" key="3">
    <source>
        <dbReference type="ARBA" id="ARBA00023015"/>
    </source>
</evidence>
<keyword evidence="3" id="KW-0805">Transcription regulation</keyword>
<dbReference type="InterPro" id="IPR013907">
    <property type="entry name" value="Sds3"/>
</dbReference>
<evidence type="ECO:0000256" key="1">
    <source>
        <dbReference type="ARBA" id="ARBA00004123"/>
    </source>
</evidence>
<dbReference type="GO" id="GO:0005739">
    <property type="term" value="C:mitochondrion"/>
    <property type="evidence" value="ECO:0007669"/>
    <property type="project" value="InterPro"/>
</dbReference>
<evidence type="ECO:0000256" key="6">
    <source>
        <dbReference type="SAM" id="Coils"/>
    </source>
</evidence>
<protein>
    <submittedName>
        <fullName evidence="8">Uncharacterized protein</fullName>
    </submittedName>
</protein>
<evidence type="ECO:0000256" key="2">
    <source>
        <dbReference type="ARBA" id="ARBA00022491"/>
    </source>
</evidence>
<keyword evidence="4" id="KW-0804">Transcription</keyword>
<evidence type="ECO:0000256" key="7">
    <source>
        <dbReference type="SAM" id="MobiDB-lite"/>
    </source>
</evidence>
<comment type="subcellular location">
    <subcellularLocation>
        <location evidence="1">Nucleus</location>
    </subcellularLocation>
</comment>
<dbReference type="GO" id="GO:0010468">
    <property type="term" value="P:regulation of gene expression"/>
    <property type="evidence" value="ECO:0007669"/>
    <property type="project" value="UniProtKB-ARBA"/>
</dbReference>
<sequence length="446" mass="49409">MSPTAARTKQPARMSQHFAHMLAECPNDIRVYGACVADITGGVNRDACDKEFAKLRECFQRAVKKSAGKKRCHNCAAGFPNYCIIGGLGRTSMDVLASACATRCNASWMANDALGTQDEREWVVSTVCTWENDGVRAVPRDRASLEAAIAKIRETIDQLENETHEELVQGVELLLRSKEAAIAQAYANFTRRQHLAFRQYEAECQDAKRAFTTRCEELQRTMSAEMQREIQRLKAARDGVSVLDRRRTTRNLARGSANTQGYAYIDDSDASLPDSTGTSPRGRSAAVGNGAANNGVLGGAPIFVQIEHTASEQEVSTDVRRIQESLEYAFHSTARRKATKRRQRHQEKRARKLLRKSAARHGGDTSLRLRWNPALLQEGDQVVVSKAGSTDTAPREIVAQGVLTAATTNRVYVRDMEGTFVPIELREWLEGNITIELAGSQSPHMR</sequence>
<dbReference type="InterPro" id="IPR034595">
    <property type="entry name" value="NDUFAF8"/>
</dbReference>
<keyword evidence="9" id="KW-1185">Reference proteome</keyword>
<accession>A0AAV2YKF4</accession>
<comment type="caution">
    <text evidence="8">The sequence shown here is derived from an EMBL/GenBank/DDBJ whole genome shotgun (WGS) entry which is preliminary data.</text>
</comment>
<gene>
    <name evidence="8" type="ORF">N0F65_001622</name>
</gene>
<keyword evidence="2" id="KW-0678">Repressor</keyword>
<feature type="coiled-coil region" evidence="6">
    <location>
        <begin position="142"/>
        <end position="169"/>
    </location>
</feature>
<keyword evidence="5" id="KW-0539">Nucleus</keyword>
<dbReference type="Proteomes" id="UP001146120">
    <property type="component" value="Unassembled WGS sequence"/>
</dbReference>
<evidence type="ECO:0000313" key="8">
    <source>
        <dbReference type="EMBL" id="DAZ94011.1"/>
    </source>
</evidence>